<gene>
    <name evidence="5" type="primary">pknK2</name>
    <name evidence="5" type="ordered locus">CNE_1c12840</name>
</gene>
<dbReference type="PANTHER" id="PTHR44688:SF16">
    <property type="entry name" value="DNA-BINDING TRANSCRIPTIONAL ACTIVATOR DEVR_DOSR"/>
    <property type="match status" value="1"/>
</dbReference>
<evidence type="ECO:0000256" key="3">
    <source>
        <dbReference type="ARBA" id="ARBA00023163"/>
    </source>
</evidence>
<dbReference type="InterPro" id="IPR027417">
    <property type="entry name" value="P-loop_NTPase"/>
</dbReference>
<protein>
    <submittedName>
        <fullName evidence="5">Serine/threonine-protein kinase PknK</fullName>
        <ecNumber evidence="5">2.7.11.1</ecNumber>
    </submittedName>
</protein>
<dbReference type="KEGG" id="cnc:CNE_1c12840"/>
<dbReference type="EC" id="2.7.11.1" evidence="5"/>
<keyword evidence="3" id="KW-0804">Transcription</keyword>
<dbReference type="GO" id="GO:0003677">
    <property type="term" value="F:DNA binding"/>
    <property type="evidence" value="ECO:0007669"/>
    <property type="project" value="UniProtKB-KW"/>
</dbReference>
<dbReference type="InterPro" id="IPR059106">
    <property type="entry name" value="WHD_MalT"/>
</dbReference>
<dbReference type="Gene3D" id="1.10.10.10">
    <property type="entry name" value="Winged helix-like DNA-binding domain superfamily/Winged helix DNA-binding domain"/>
    <property type="match status" value="1"/>
</dbReference>
<keyword evidence="5" id="KW-0418">Kinase</keyword>
<dbReference type="InterPro" id="IPR000792">
    <property type="entry name" value="Tscrpt_reg_LuxR_C"/>
</dbReference>
<evidence type="ECO:0000313" key="5">
    <source>
        <dbReference type="EMBL" id="AEI76635.1"/>
    </source>
</evidence>
<evidence type="ECO:0000256" key="2">
    <source>
        <dbReference type="ARBA" id="ARBA00023125"/>
    </source>
</evidence>
<dbReference type="PANTHER" id="PTHR44688">
    <property type="entry name" value="DNA-BINDING TRANSCRIPTIONAL ACTIVATOR DEVR_DOSR"/>
    <property type="match status" value="1"/>
</dbReference>
<proteinExistence type="predicted"/>
<dbReference type="PRINTS" id="PR00038">
    <property type="entry name" value="HTHLUXR"/>
</dbReference>
<accession>G0ERJ8</accession>
<dbReference type="AlphaFoldDB" id="G0ERJ8"/>
<dbReference type="PROSITE" id="PS50043">
    <property type="entry name" value="HTH_LUXR_2"/>
    <property type="match status" value="1"/>
</dbReference>
<keyword evidence="2" id="KW-0238">DNA-binding</keyword>
<dbReference type="CDD" id="cd06170">
    <property type="entry name" value="LuxR_C_like"/>
    <property type="match status" value="1"/>
</dbReference>
<dbReference type="InterPro" id="IPR016032">
    <property type="entry name" value="Sig_transdc_resp-reg_C-effctor"/>
</dbReference>
<dbReference type="RefSeq" id="WP_013956283.1">
    <property type="nucleotide sequence ID" value="NC_015726.1"/>
</dbReference>
<dbReference type="GO" id="GO:0006355">
    <property type="term" value="P:regulation of DNA-templated transcription"/>
    <property type="evidence" value="ECO:0007669"/>
    <property type="project" value="InterPro"/>
</dbReference>
<dbReference type="Pfam" id="PF25873">
    <property type="entry name" value="WHD_MalT"/>
    <property type="match status" value="1"/>
</dbReference>
<dbReference type="InterPro" id="IPR041617">
    <property type="entry name" value="TPR_MalT"/>
</dbReference>
<dbReference type="SUPFAM" id="SSF52540">
    <property type="entry name" value="P-loop containing nucleoside triphosphate hydrolases"/>
    <property type="match status" value="1"/>
</dbReference>
<evidence type="ECO:0000259" key="4">
    <source>
        <dbReference type="PROSITE" id="PS50043"/>
    </source>
</evidence>
<organism evidence="5 6">
    <name type="scientific">Cupriavidus necator (strain ATCC 43291 / DSM 13513 / CCUG 52238 / LMG 8453 / N-1)</name>
    <name type="common">Ralstonia eutropha</name>
    <dbReference type="NCBI Taxonomy" id="1042878"/>
    <lineage>
        <taxon>Bacteria</taxon>
        <taxon>Pseudomonadati</taxon>
        <taxon>Pseudomonadota</taxon>
        <taxon>Betaproteobacteria</taxon>
        <taxon>Burkholderiales</taxon>
        <taxon>Burkholderiaceae</taxon>
        <taxon>Cupriavidus</taxon>
    </lineage>
</organism>
<dbReference type="InterPro" id="IPR036388">
    <property type="entry name" value="WH-like_DNA-bd_sf"/>
</dbReference>
<dbReference type="Proteomes" id="UP000006798">
    <property type="component" value="Chromosome 1"/>
</dbReference>
<keyword evidence="1" id="KW-0805">Transcription regulation</keyword>
<evidence type="ECO:0000313" key="6">
    <source>
        <dbReference type="Proteomes" id="UP000006798"/>
    </source>
</evidence>
<keyword evidence="5" id="KW-0808">Transferase</keyword>
<dbReference type="SMART" id="SM00421">
    <property type="entry name" value="HTH_LUXR"/>
    <property type="match status" value="1"/>
</dbReference>
<sequence length="926" mass="98760">METIHAAVATRLVPPRQNRRAIAREILLQRLHDARHGRLVLLTAPAGYGKTTVMAQWRHRLLAGGARVAWLTLAPEDDDLGQFCASLDASLRQAGIRVCRPGPEFGFDPAHPTALLPAFVALLDGVPGEVYLMLDGLDRLRHPATLAFLQGVLSARLPHLHIVAAARGEAGLALGRLRAGGELAEAGRAELAFSVAETLAFVGQRVEGRTARRESSQAAVDTAVVLQEVTEGWPAGLELVAASLRTGQEPAWPHAQSAALHAYWQEEVTAGLPPALLDFMRCLAVPRRIHAELAALLAGCAQAPARLAEIAARSLFLEAAPPEPDEVADGSGQGWYRFHPLFRAHLLHELEHGTGPGPHGLPELQRLHGLASAWLDRCGKPAEAIGHALCSGDFGRVLALVEATAAHLPGVSPLRDFLQWADGIAPARLALHPALLLASAWACVVSVRPQHAEHWIRRWEASAGPGVDTVVHATMMRATIAAQQDDHARVQVLLDSLQGRPQGNPALEQIRMSLALRYGTLLGCQPRSRAPYRCAAQPGDTEIALMGAGTLALTAWIEGNAYETLRLGTDVLAAAQHAYGRRSIAASLCAVAVAAALYEQDRIAEASQVLAGRLQTLRTGTPDVLIEAALCHARLQWLAGARHEALAELVEAEAMFHRRGLPRGVARVAAERQRLALLGKDLRHAQRLQASLEELGRQDPGDTPRGQEIAAVAALGRARLALAQGEPALALAALGTVRGLYVASIREPLLVTVDLLQATALDDLYRPDEAAPYLEAALAAGERLGLVRTFLDEGERTFGLLAGMAGREDGGAAGRGAYLARLCEAAAMTAPPPGPAEHSPEPAAAPAALPATLPPADVGKGRLLTPREREILALLEQAMSNKRIALVLNLSVDTVKWNLRQIYAKLNVSRRYDAILVARSAAQRPG</sequence>
<feature type="domain" description="HTH luxR-type" evidence="4">
    <location>
        <begin position="857"/>
        <end position="922"/>
    </location>
</feature>
<dbReference type="EMBL" id="CP002877">
    <property type="protein sequence ID" value="AEI76635.1"/>
    <property type="molecule type" value="Genomic_DNA"/>
</dbReference>
<dbReference type="Pfam" id="PF17874">
    <property type="entry name" value="TPR_MalT"/>
    <property type="match status" value="1"/>
</dbReference>
<name>G0ERJ8_CUPNN</name>
<dbReference type="HOGENOM" id="CLU_006325_3_1_4"/>
<dbReference type="GO" id="GO:0004674">
    <property type="term" value="F:protein serine/threonine kinase activity"/>
    <property type="evidence" value="ECO:0007669"/>
    <property type="project" value="UniProtKB-EC"/>
</dbReference>
<dbReference type="Pfam" id="PF00196">
    <property type="entry name" value="GerE"/>
    <property type="match status" value="1"/>
</dbReference>
<reference evidence="5 6" key="1">
    <citation type="journal article" date="2011" name="J. Bacteriol.">
        <title>Complete genome sequence of the type strain Cupriavidus necator N-1.</title>
        <authorList>
            <person name="Poehlein A."/>
            <person name="Kusian B."/>
            <person name="Friedrich B."/>
            <person name="Daniel R."/>
            <person name="Bowien B."/>
        </authorList>
    </citation>
    <scope>NUCLEOTIDE SEQUENCE [LARGE SCALE GENOMIC DNA]</scope>
    <source>
        <strain evidence="6">ATCC 43291 / DSM 13513 / CCUG 52238 / LMG 8453 / N-1</strain>
    </source>
</reference>
<evidence type="ECO:0000256" key="1">
    <source>
        <dbReference type="ARBA" id="ARBA00023015"/>
    </source>
</evidence>
<dbReference type="InterPro" id="IPR011990">
    <property type="entry name" value="TPR-like_helical_dom_sf"/>
</dbReference>
<dbReference type="SUPFAM" id="SSF46894">
    <property type="entry name" value="C-terminal effector domain of the bipartite response regulators"/>
    <property type="match status" value="1"/>
</dbReference>
<dbReference type="Gene3D" id="1.25.40.10">
    <property type="entry name" value="Tetratricopeptide repeat domain"/>
    <property type="match status" value="1"/>
</dbReference>
<dbReference type="GeneID" id="34309386"/>